<evidence type="ECO:0000256" key="2">
    <source>
        <dbReference type="ARBA" id="ARBA00022741"/>
    </source>
</evidence>
<evidence type="ECO:0000256" key="5">
    <source>
        <dbReference type="ARBA" id="ARBA00022840"/>
    </source>
</evidence>
<dbReference type="Gene3D" id="3.40.50.300">
    <property type="entry name" value="P-loop containing nucleotide triphosphate hydrolases"/>
    <property type="match status" value="3"/>
</dbReference>
<gene>
    <name evidence="10" type="ORF">DW084_15590</name>
</gene>
<dbReference type="PANTHER" id="PTHR43788:SF8">
    <property type="entry name" value="DNA-BINDING PROTEIN SMUBP-2"/>
    <property type="match status" value="1"/>
</dbReference>
<feature type="domain" description="DNA2/NAM7 helicase helicase" evidence="8">
    <location>
        <begin position="268"/>
        <end position="797"/>
    </location>
</feature>
<dbReference type="Pfam" id="PF13087">
    <property type="entry name" value="AAA_12"/>
    <property type="match status" value="1"/>
</dbReference>
<sequence length="1067" mass="125774">MDRKRDIIDAWITIEQLAEGTIDTRNKRYLSFASLKDRDYKQLFEQFIEKQAKKLKNQKGYNTKTKEDKFGLVVFFDIFDFQEVVDILRKRYKISSAYEETRKTKKFTFALYFDKNLNFLREKLFFTISGYIRYKKELPEDFHKSERQLRDDLASRFENDDFNDCFNHIFKLYKVPQNQCRYAFLENLENDDVNLHSFYIDDLNNAKLLRTKNLEQYFGEYTGNKINLNSNKESVDFNGNIFEEILQPKNYPLGRFPSEPDHKLSFMQQIAVNIVLNENETMLSVNGPPGTGKTTLLRDVIAEHVVIQAKEICGLTRKELKKNLLCKTNKLIGMLPYRISDKNIVVASSNNGALKNVVNELPQLKEIANEFQDVIKEVDYFWKIANESTDNKKSNQKLDETDDVAEENWGVFSTEGGNLHNQRQLFKKLQSMDYVLKNNYVSNPMVYKEFESLYTELALERSQRQNYYETIKKFPELINEYHSLLEKYNREEKEKSEALKHAVENYTIQLTNLLGNSKSEIALFKKLEQNLEKVQQDFEKIKEEQQQLFSQKPRLLRLRKFLKNDHVHRYLEELDRKQKEEKKLSLEKIDYEIKLKQKMQMIENYQVEIRNVEKYQKEWTTIFDKWQQNKINELDKLKKEIEQIRKWQKEADFEELDLSQPYEELQTSNPWFTKEFRIKQSKLFFKALEVRKQFLYENRESFSTAWRTFKSPDKNGSTENDLKKVQESWQWVNFAIPVISTTFASFRKMFTNIEEEGISNLFIDEAGQALPQASVGAIFRSKKILVVGDPSQIKPVLTVDPNVLNLIRKNYRVSEHFISSNASTQTIIDNIGKYGFKNSVQKWRGIPLWVHRRSKDPMFTIANELSYDGLMVHGNPPKEIQGKGRWIDITGTANDKFVQEQATYVKKEIKKIMDKEDNKTMDREDDQPMDKEDNKTMDKEDNKTKNKKEIYVITPFKNVAYKLERELNSINFVKRENGKAVNVGTVHTFQGKEAEIVFLVLGADNRSRGAAEWVVSEPNLINVAATRAKSEFYIVGDKKLYSQLGSEVATKTIELLEQYNEKRKPLL</sequence>
<keyword evidence="6" id="KW-0175">Coiled coil</keyword>
<evidence type="ECO:0000259" key="8">
    <source>
        <dbReference type="Pfam" id="PF13086"/>
    </source>
</evidence>
<dbReference type="GO" id="GO:0016787">
    <property type="term" value="F:hydrolase activity"/>
    <property type="evidence" value="ECO:0007669"/>
    <property type="project" value="UniProtKB-KW"/>
</dbReference>
<evidence type="ECO:0000256" key="4">
    <source>
        <dbReference type="ARBA" id="ARBA00022806"/>
    </source>
</evidence>
<dbReference type="GO" id="GO:0005524">
    <property type="term" value="F:ATP binding"/>
    <property type="evidence" value="ECO:0007669"/>
    <property type="project" value="UniProtKB-KW"/>
</dbReference>
<dbReference type="EMBL" id="QRMZ01000025">
    <property type="protein sequence ID" value="RHK04830.1"/>
    <property type="molecule type" value="Genomic_DNA"/>
</dbReference>
<feature type="coiled-coil region" evidence="6">
    <location>
        <begin position="485"/>
        <end position="657"/>
    </location>
</feature>
<evidence type="ECO:0000256" key="7">
    <source>
        <dbReference type="SAM" id="MobiDB-lite"/>
    </source>
</evidence>
<dbReference type="Pfam" id="PF13086">
    <property type="entry name" value="AAA_11"/>
    <property type="match status" value="1"/>
</dbReference>
<evidence type="ECO:0000256" key="1">
    <source>
        <dbReference type="ARBA" id="ARBA00007913"/>
    </source>
</evidence>
<evidence type="ECO:0000313" key="10">
    <source>
        <dbReference type="EMBL" id="RHK04830.1"/>
    </source>
</evidence>
<name>A0A415EP53_ENTCA</name>
<comment type="similarity">
    <text evidence="1">Belongs to the DNA2/NAM7 helicase family.</text>
</comment>
<keyword evidence="2" id="KW-0547">Nucleotide-binding</keyword>
<evidence type="ECO:0000256" key="3">
    <source>
        <dbReference type="ARBA" id="ARBA00022801"/>
    </source>
</evidence>
<dbReference type="InterPro" id="IPR041679">
    <property type="entry name" value="DNA2/NAM7-like_C"/>
</dbReference>
<evidence type="ECO:0000256" key="6">
    <source>
        <dbReference type="SAM" id="Coils"/>
    </source>
</evidence>
<evidence type="ECO:0000259" key="9">
    <source>
        <dbReference type="Pfam" id="PF13087"/>
    </source>
</evidence>
<dbReference type="InterPro" id="IPR027417">
    <property type="entry name" value="P-loop_NTPase"/>
</dbReference>
<keyword evidence="3" id="KW-0378">Hydrolase</keyword>
<dbReference type="PANTHER" id="PTHR43788">
    <property type="entry name" value="DNA2/NAM7 HELICASE FAMILY MEMBER"/>
    <property type="match status" value="1"/>
</dbReference>
<keyword evidence="5" id="KW-0067">ATP-binding</keyword>
<feature type="domain" description="DNA2/NAM7 helicase-like C-terminal" evidence="9">
    <location>
        <begin position="852"/>
        <end position="1039"/>
    </location>
</feature>
<dbReference type="GO" id="GO:0043139">
    <property type="term" value="F:5'-3' DNA helicase activity"/>
    <property type="evidence" value="ECO:0007669"/>
    <property type="project" value="TreeGrafter"/>
</dbReference>
<dbReference type="SUPFAM" id="SSF52540">
    <property type="entry name" value="P-loop containing nucleoside triphosphate hydrolases"/>
    <property type="match status" value="1"/>
</dbReference>
<dbReference type="AlphaFoldDB" id="A0A415EP53"/>
<dbReference type="Proteomes" id="UP000286288">
    <property type="component" value="Unassembled WGS sequence"/>
</dbReference>
<comment type="caution">
    <text evidence="10">The sequence shown here is derived from an EMBL/GenBank/DDBJ whole genome shotgun (WGS) entry which is preliminary data.</text>
</comment>
<dbReference type="InterPro" id="IPR050534">
    <property type="entry name" value="Coronavir_polyprotein_1ab"/>
</dbReference>
<dbReference type="InterPro" id="IPR041677">
    <property type="entry name" value="DNA2/NAM7_AAA_11"/>
</dbReference>
<protein>
    <submittedName>
        <fullName evidence="10">Replication ATP-dependent helicase</fullName>
    </submittedName>
</protein>
<organism evidence="10 11">
    <name type="scientific">Enterococcus casseliflavus</name>
    <name type="common">Enterococcus flavescens</name>
    <dbReference type="NCBI Taxonomy" id="37734"/>
    <lineage>
        <taxon>Bacteria</taxon>
        <taxon>Bacillati</taxon>
        <taxon>Bacillota</taxon>
        <taxon>Bacilli</taxon>
        <taxon>Lactobacillales</taxon>
        <taxon>Enterococcaceae</taxon>
        <taxon>Enterococcus</taxon>
    </lineage>
</organism>
<accession>A0A415EP53</accession>
<proteinExistence type="inferred from homology"/>
<evidence type="ECO:0000313" key="11">
    <source>
        <dbReference type="Proteomes" id="UP000286288"/>
    </source>
</evidence>
<feature type="region of interest" description="Disordered" evidence="7">
    <location>
        <begin position="915"/>
        <end position="943"/>
    </location>
</feature>
<keyword evidence="4 10" id="KW-0347">Helicase</keyword>
<reference evidence="10 11" key="1">
    <citation type="submission" date="2018-08" db="EMBL/GenBank/DDBJ databases">
        <title>A genome reference for cultivated species of the human gut microbiota.</title>
        <authorList>
            <person name="Zou Y."/>
            <person name="Xue W."/>
            <person name="Luo G."/>
        </authorList>
    </citation>
    <scope>NUCLEOTIDE SEQUENCE [LARGE SCALE GENOMIC DNA]</scope>
    <source>
        <strain evidence="10 11">AF48-16</strain>
    </source>
</reference>